<dbReference type="EMBL" id="MFGM01000032">
    <property type="protein sequence ID" value="OGF36624.1"/>
    <property type="molecule type" value="Genomic_DNA"/>
</dbReference>
<sequence>MEILLIVGFGSVILAMVCMTMEIVKAIKSPERSPVVVDEGTTVLVLFHCVATSGGEIYQSEECVIKAGSDHLLLTKINDQKCELANKHHRPIIVHQIVKL</sequence>
<name>A0A1F5TCA3_9BACT</name>
<protein>
    <submittedName>
        <fullName evidence="1">Uncharacterized protein</fullName>
    </submittedName>
</protein>
<evidence type="ECO:0000313" key="1">
    <source>
        <dbReference type="EMBL" id="OGF36624.1"/>
    </source>
</evidence>
<reference evidence="1 2" key="1">
    <citation type="journal article" date="2016" name="Nat. Commun.">
        <title>Thousands of microbial genomes shed light on interconnected biogeochemical processes in an aquifer system.</title>
        <authorList>
            <person name="Anantharaman K."/>
            <person name="Brown C.T."/>
            <person name="Hug L.A."/>
            <person name="Sharon I."/>
            <person name="Castelle C.J."/>
            <person name="Probst A.J."/>
            <person name="Thomas B.C."/>
            <person name="Singh A."/>
            <person name="Wilkins M.J."/>
            <person name="Karaoz U."/>
            <person name="Brodie E.L."/>
            <person name="Williams K.H."/>
            <person name="Hubbard S.S."/>
            <person name="Banfield J.F."/>
        </authorList>
    </citation>
    <scope>NUCLEOTIDE SEQUENCE [LARGE SCALE GENOMIC DNA]</scope>
</reference>
<evidence type="ECO:0000313" key="2">
    <source>
        <dbReference type="Proteomes" id="UP000178656"/>
    </source>
</evidence>
<gene>
    <name evidence="1" type="ORF">A2482_03905</name>
</gene>
<dbReference type="AlphaFoldDB" id="A0A1F5TCA3"/>
<dbReference type="Proteomes" id="UP000178656">
    <property type="component" value="Unassembled WGS sequence"/>
</dbReference>
<organism evidence="1 2">
    <name type="scientific">Candidatus Falkowbacteria bacterium RIFOXYC2_FULL_48_21</name>
    <dbReference type="NCBI Taxonomy" id="1798005"/>
    <lineage>
        <taxon>Bacteria</taxon>
        <taxon>Candidatus Falkowiibacteriota</taxon>
    </lineage>
</organism>
<accession>A0A1F5TCA3</accession>
<proteinExistence type="predicted"/>
<comment type="caution">
    <text evidence="1">The sequence shown here is derived from an EMBL/GenBank/DDBJ whole genome shotgun (WGS) entry which is preliminary data.</text>
</comment>